<keyword evidence="3" id="KW-1185">Reference proteome</keyword>
<evidence type="ECO:0000256" key="1">
    <source>
        <dbReference type="SAM" id="MobiDB-lite"/>
    </source>
</evidence>
<sequence>MVFDLERTPPQARIMALFVSRNDDDTLTFPATSTPAPYDPSSNVDAFPRKGHCRSQQRVTSATG</sequence>
<proteinExistence type="predicted"/>
<organism evidence="2 3">
    <name type="scientific">Portunus trituberculatus</name>
    <name type="common">Swimming crab</name>
    <name type="synonym">Neptunus trituberculatus</name>
    <dbReference type="NCBI Taxonomy" id="210409"/>
    <lineage>
        <taxon>Eukaryota</taxon>
        <taxon>Metazoa</taxon>
        <taxon>Ecdysozoa</taxon>
        <taxon>Arthropoda</taxon>
        <taxon>Crustacea</taxon>
        <taxon>Multicrustacea</taxon>
        <taxon>Malacostraca</taxon>
        <taxon>Eumalacostraca</taxon>
        <taxon>Eucarida</taxon>
        <taxon>Decapoda</taxon>
        <taxon>Pleocyemata</taxon>
        <taxon>Brachyura</taxon>
        <taxon>Eubrachyura</taxon>
        <taxon>Portunoidea</taxon>
        <taxon>Portunidae</taxon>
        <taxon>Portuninae</taxon>
        <taxon>Portunus</taxon>
    </lineage>
</organism>
<protein>
    <submittedName>
        <fullName evidence="2">Uncharacterized protein</fullName>
    </submittedName>
</protein>
<feature type="region of interest" description="Disordered" evidence="1">
    <location>
        <begin position="28"/>
        <end position="64"/>
    </location>
</feature>
<reference evidence="2 3" key="1">
    <citation type="submission" date="2019-05" db="EMBL/GenBank/DDBJ databases">
        <title>Another draft genome of Portunus trituberculatus and its Hox gene families provides insights of decapod evolution.</title>
        <authorList>
            <person name="Jeong J.-H."/>
            <person name="Song I."/>
            <person name="Kim S."/>
            <person name="Choi T."/>
            <person name="Kim D."/>
            <person name="Ryu S."/>
            <person name="Kim W."/>
        </authorList>
    </citation>
    <scope>NUCLEOTIDE SEQUENCE [LARGE SCALE GENOMIC DNA]</scope>
    <source>
        <tissue evidence="2">Muscle</tissue>
    </source>
</reference>
<name>A0A5B7JMN4_PORTR</name>
<dbReference type="AlphaFoldDB" id="A0A5B7JMN4"/>
<dbReference type="EMBL" id="VSRR010103835">
    <property type="protein sequence ID" value="MPC95875.1"/>
    <property type="molecule type" value="Genomic_DNA"/>
</dbReference>
<comment type="caution">
    <text evidence="2">The sequence shown here is derived from an EMBL/GenBank/DDBJ whole genome shotgun (WGS) entry which is preliminary data.</text>
</comment>
<gene>
    <name evidence="2" type="ORF">E2C01_091104</name>
</gene>
<feature type="compositionally biased region" description="Polar residues" evidence="1">
    <location>
        <begin position="29"/>
        <end position="44"/>
    </location>
</feature>
<dbReference type="Proteomes" id="UP000324222">
    <property type="component" value="Unassembled WGS sequence"/>
</dbReference>
<accession>A0A5B7JMN4</accession>
<evidence type="ECO:0000313" key="3">
    <source>
        <dbReference type="Proteomes" id="UP000324222"/>
    </source>
</evidence>
<evidence type="ECO:0000313" key="2">
    <source>
        <dbReference type="EMBL" id="MPC95875.1"/>
    </source>
</evidence>